<keyword evidence="7" id="KW-0508">mRNA splicing</keyword>
<evidence type="ECO:0000256" key="9">
    <source>
        <dbReference type="ARBA" id="ARBA00023274"/>
    </source>
</evidence>
<accession>A0A9D4RH74</accession>
<evidence type="ECO:0000256" key="8">
    <source>
        <dbReference type="ARBA" id="ARBA00023242"/>
    </source>
</evidence>
<keyword evidence="15" id="KW-1185">Reference proteome</keyword>
<dbReference type="Pfam" id="PF01423">
    <property type="entry name" value="LSM"/>
    <property type="match status" value="1"/>
</dbReference>
<dbReference type="InterPro" id="IPR001163">
    <property type="entry name" value="Sm_dom_euk/arc"/>
</dbReference>
<keyword evidence="8" id="KW-0539">Nucleus</keyword>
<feature type="region of interest" description="Disordered" evidence="12">
    <location>
        <begin position="1"/>
        <end position="23"/>
    </location>
</feature>
<dbReference type="GO" id="GO:0000956">
    <property type="term" value="P:nuclear-transcribed mRNA catabolic process"/>
    <property type="evidence" value="ECO:0007669"/>
    <property type="project" value="InterPro"/>
</dbReference>
<name>A0A9D4RH74_DREPO</name>
<keyword evidence="6" id="KW-0007">Acetylation</keyword>
<dbReference type="GO" id="GO:0003723">
    <property type="term" value="F:RNA binding"/>
    <property type="evidence" value="ECO:0007669"/>
    <property type="project" value="UniProtKB-KW"/>
</dbReference>
<dbReference type="GO" id="GO:0005689">
    <property type="term" value="C:U12-type spliceosomal complex"/>
    <property type="evidence" value="ECO:0007669"/>
    <property type="project" value="TreeGrafter"/>
</dbReference>
<dbReference type="GO" id="GO:0071013">
    <property type="term" value="C:catalytic step 2 spliceosome"/>
    <property type="evidence" value="ECO:0007669"/>
    <property type="project" value="TreeGrafter"/>
</dbReference>
<dbReference type="OrthoDB" id="2146at2759"/>
<dbReference type="AlphaFoldDB" id="A0A9D4RH74"/>
<dbReference type="InterPro" id="IPR010920">
    <property type="entry name" value="LSM_dom_sf"/>
</dbReference>
<evidence type="ECO:0000256" key="10">
    <source>
        <dbReference type="ARBA" id="ARBA00065431"/>
    </source>
</evidence>
<dbReference type="InterPro" id="IPR044641">
    <property type="entry name" value="Lsm7/SmG-like"/>
</dbReference>
<evidence type="ECO:0000313" key="14">
    <source>
        <dbReference type="EMBL" id="KAH3868169.1"/>
    </source>
</evidence>
<sequence length="118" mass="12983">MSTPAPPKQQQTDKGSAVDKEKKKKETILDLSKYLEKPIRVKFSGGREASGILKGYDPLLNLVLDDTTEFLRDPDDPFKLTEDTRSLGLVVCRGTSVVLICPSDGMESIANPFVQQEG</sequence>
<comment type="caution">
    <text evidence="14">The sequence shown here is derived from an EMBL/GenBank/DDBJ whole genome shotgun (WGS) entry which is preliminary data.</text>
</comment>
<protein>
    <recommendedName>
        <fullName evidence="11">U6 snRNA-associated Sm-like protein LSm7</fullName>
    </recommendedName>
</protein>
<comment type="subunit">
    <text evidence="10">Component of the precatalytic spliceosome (spliceosome B complex). Component of the U4/U6-U5 tri-snRNP complex, a building block of the precatalytic spliceosome (spliceosome B complex). The U4/U6-U5 tri-snRNP complex is composed of the U4, U6 and U5 snRNAs and at least PRPF3, PRPF4, PRPF6, PRPF8, PRPF31, SNRNP200, TXNL4A, SNRNP40, SNRPB, SNRPD1, SNRPD2, SNRPD3, SNRPE, SNRPF, SNRPG, DDX23, CD2BP2, PPIH, SNU13, EFTUD2, SART1 and USP39, plus LSM2, LSM3, LSM4, LSM5, LSM6, LSM7 and LSM8. LSM2, LSM3, LSM4, LSM5, LSM6, LSM7 and LSM8 form a heptameric, ring-shaped subcomplex (the LSM2-8 complex) that is part of the U4/U6-U5 tri-snRNP complex and the precatalytic spliceosome. Interacts with TACC1.</text>
</comment>
<evidence type="ECO:0000256" key="5">
    <source>
        <dbReference type="ARBA" id="ARBA00022884"/>
    </source>
</evidence>
<evidence type="ECO:0000256" key="7">
    <source>
        <dbReference type="ARBA" id="ARBA00023187"/>
    </source>
</evidence>
<keyword evidence="9" id="KW-0687">Ribonucleoprotein</keyword>
<dbReference type="GO" id="GO:0071004">
    <property type="term" value="C:U2-type prespliceosome"/>
    <property type="evidence" value="ECO:0007669"/>
    <property type="project" value="TreeGrafter"/>
</dbReference>
<dbReference type="Gene3D" id="2.30.30.100">
    <property type="match status" value="1"/>
</dbReference>
<dbReference type="InterPro" id="IPR017132">
    <property type="entry name" value="Lsm7"/>
</dbReference>
<keyword evidence="4" id="KW-0747">Spliceosome</keyword>
<comment type="subcellular location">
    <subcellularLocation>
        <location evidence="1">Nucleus</location>
    </subcellularLocation>
</comment>
<reference evidence="14" key="2">
    <citation type="submission" date="2020-11" db="EMBL/GenBank/DDBJ databases">
        <authorList>
            <person name="McCartney M.A."/>
            <person name="Auch B."/>
            <person name="Kono T."/>
            <person name="Mallez S."/>
            <person name="Becker A."/>
            <person name="Gohl D.M."/>
            <person name="Silverstein K.A.T."/>
            <person name="Koren S."/>
            <person name="Bechman K.B."/>
            <person name="Herman A."/>
            <person name="Abrahante J.E."/>
            <person name="Garbe J."/>
        </authorList>
    </citation>
    <scope>NUCLEOTIDE SEQUENCE</scope>
    <source>
        <strain evidence="14">Duluth1</strain>
        <tissue evidence="14">Whole animal</tissue>
    </source>
</reference>
<evidence type="ECO:0000313" key="15">
    <source>
        <dbReference type="Proteomes" id="UP000828390"/>
    </source>
</evidence>
<evidence type="ECO:0000256" key="11">
    <source>
        <dbReference type="ARBA" id="ARBA00067761"/>
    </source>
</evidence>
<evidence type="ECO:0000256" key="3">
    <source>
        <dbReference type="ARBA" id="ARBA00022664"/>
    </source>
</evidence>
<evidence type="ECO:0000256" key="1">
    <source>
        <dbReference type="ARBA" id="ARBA00004123"/>
    </source>
</evidence>
<comment type="similarity">
    <text evidence="2">Belongs to the snRNP Sm proteins family.</text>
</comment>
<evidence type="ECO:0000259" key="13">
    <source>
        <dbReference type="PROSITE" id="PS52002"/>
    </source>
</evidence>
<dbReference type="GO" id="GO:0000398">
    <property type="term" value="P:mRNA splicing, via spliceosome"/>
    <property type="evidence" value="ECO:0007669"/>
    <property type="project" value="InterPro"/>
</dbReference>
<evidence type="ECO:0000256" key="6">
    <source>
        <dbReference type="ARBA" id="ARBA00022990"/>
    </source>
</evidence>
<dbReference type="InterPro" id="IPR047575">
    <property type="entry name" value="Sm"/>
</dbReference>
<dbReference type="GO" id="GO:0097526">
    <property type="term" value="C:spliceosomal tri-snRNP complex"/>
    <property type="evidence" value="ECO:0007669"/>
    <property type="project" value="TreeGrafter"/>
</dbReference>
<dbReference type="PANTHER" id="PTHR10553:SF5">
    <property type="entry name" value="U6 SNRNA-ASSOCIATED SM-LIKE PROTEIN LSM7"/>
    <property type="match status" value="1"/>
</dbReference>
<dbReference type="PANTHER" id="PTHR10553">
    <property type="entry name" value="SMALL NUCLEAR RIBONUCLEOPROTEIN"/>
    <property type="match status" value="1"/>
</dbReference>
<gene>
    <name evidence="14" type="ORF">DPMN_031309</name>
</gene>
<dbReference type="SMART" id="SM00651">
    <property type="entry name" value="Sm"/>
    <property type="match status" value="1"/>
</dbReference>
<dbReference type="PROSITE" id="PS52002">
    <property type="entry name" value="SM"/>
    <property type="match status" value="1"/>
</dbReference>
<organism evidence="14 15">
    <name type="scientific">Dreissena polymorpha</name>
    <name type="common">Zebra mussel</name>
    <name type="synonym">Mytilus polymorpha</name>
    <dbReference type="NCBI Taxonomy" id="45954"/>
    <lineage>
        <taxon>Eukaryota</taxon>
        <taxon>Metazoa</taxon>
        <taxon>Spiralia</taxon>
        <taxon>Lophotrochozoa</taxon>
        <taxon>Mollusca</taxon>
        <taxon>Bivalvia</taxon>
        <taxon>Autobranchia</taxon>
        <taxon>Heteroconchia</taxon>
        <taxon>Euheterodonta</taxon>
        <taxon>Imparidentia</taxon>
        <taxon>Neoheterodontei</taxon>
        <taxon>Myida</taxon>
        <taxon>Dreissenoidea</taxon>
        <taxon>Dreissenidae</taxon>
        <taxon>Dreissena</taxon>
    </lineage>
</organism>
<dbReference type="GO" id="GO:0005688">
    <property type="term" value="C:U6 snRNP"/>
    <property type="evidence" value="ECO:0007669"/>
    <property type="project" value="TreeGrafter"/>
</dbReference>
<dbReference type="CDD" id="cd01729">
    <property type="entry name" value="LSm7"/>
    <property type="match status" value="1"/>
</dbReference>
<keyword evidence="5" id="KW-0694">RNA-binding</keyword>
<feature type="domain" description="Sm" evidence="13">
    <location>
        <begin position="26"/>
        <end position="106"/>
    </location>
</feature>
<dbReference type="EMBL" id="JAIWYP010000002">
    <property type="protein sequence ID" value="KAH3868169.1"/>
    <property type="molecule type" value="Genomic_DNA"/>
</dbReference>
<proteinExistence type="inferred from homology"/>
<dbReference type="Proteomes" id="UP000828390">
    <property type="component" value="Unassembled WGS sequence"/>
</dbReference>
<keyword evidence="3" id="KW-0507">mRNA processing</keyword>
<evidence type="ECO:0000256" key="2">
    <source>
        <dbReference type="ARBA" id="ARBA00006850"/>
    </source>
</evidence>
<evidence type="ECO:0000256" key="12">
    <source>
        <dbReference type="SAM" id="MobiDB-lite"/>
    </source>
</evidence>
<dbReference type="SUPFAM" id="SSF50182">
    <property type="entry name" value="Sm-like ribonucleoproteins"/>
    <property type="match status" value="1"/>
</dbReference>
<dbReference type="PIRSF" id="PIRSF037188">
    <property type="entry name" value="U6_snRNA_Lsm7"/>
    <property type="match status" value="1"/>
</dbReference>
<evidence type="ECO:0000256" key="4">
    <source>
        <dbReference type="ARBA" id="ARBA00022728"/>
    </source>
</evidence>
<reference evidence="14" key="1">
    <citation type="journal article" date="2019" name="bioRxiv">
        <title>The Genome of the Zebra Mussel, Dreissena polymorpha: A Resource for Invasive Species Research.</title>
        <authorList>
            <person name="McCartney M.A."/>
            <person name="Auch B."/>
            <person name="Kono T."/>
            <person name="Mallez S."/>
            <person name="Zhang Y."/>
            <person name="Obille A."/>
            <person name="Becker A."/>
            <person name="Abrahante J.E."/>
            <person name="Garbe J."/>
            <person name="Badalamenti J.P."/>
            <person name="Herman A."/>
            <person name="Mangelson H."/>
            <person name="Liachko I."/>
            <person name="Sullivan S."/>
            <person name="Sone E.D."/>
            <person name="Koren S."/>
            <person name="Silverstein K.A.T."/>
            <person name="Beckman K.B."/>
            <person name="Gohl D.M."/>
        </authorList>
    </citation>
    <scope>NUCLEOTIDE SEQUENCE</scope>
    <source>
        <strain evidence="14">Duluth1</strain>
        <tissue evidence="14">Whole animal</tissue>
    </source>
</reference>
<dbReference type="FunFam" id="2.30.30.100:FF:000025">
    <property type="entry name" value="U6 snRNA-associated Sm-like protein LSm7"/>
    <property type="match status" value="1"/>
</dbReference>
<dbReference type="GO" id="GO:1990726">
    <property type="term" value="C:Lsm1-7-Pat1 complex"/>
    <property type="evidence" value="ECO:0007669"/>
    <property type="project" value="TreeGrafter"/>
</dbReference>